<dbReference type="InterPro" id="IPR011010">
    <property type="entry name" value="DNA_brk_join_enz"/>
</dbReference>
<comment type="caution">
    <text evidence="9">The sequence shown here is derived from an EMBL/GenBank/DDBJ whole genome shotgun (WGS) entry which is preliminary data.</text>
</comment>
<feature type="domain" description="Core-binding (CB)" evidence="8">
    <location>
        <begin position="78"/>
        <end position="163"/>
    </location>
</feature>
<dbReference type="Pfam" id="PF13102">
    <property type="entry name" value="Phage_int_SAM_5"/>
    <property type="match status" value="1"/>
</dbReference>
<evidence type="ECO:0000256" key="5">
    <source>
        <dbReference type="PROSITE-ProRule" id="PRU01248"/>
    </source>
</evidence>
<gene>
    <name evidence="9" type="ORF">SAMN05660686_00641</name>
</gene>
<dbReference type="InterPro" id="IPR002104">
    <property type="entry name" value="Integrase_catalytic"/>
</dbReference>
<dbReference type="InterPro" id="IPR050090">
    <property type="entry name" value="Tyrosine_recombinase_XerCD"/>
</dbReference>
<keyword evidence="10" id="KW-1185">Reference proteome</keyword>
<dbReference type="PROSITE" id="PS51898">
    <property type="entry name" value="TYR_RECOMBINASE"/>
    <property type="match status" value="1"/>
</dbReference>
<dbReference type="InterPro" id="IPR025269">
    <property type="entry name" value="SAM-like_dom"/>
</dbReference>
<proteinExistence type="inferred from homology"/>
<accession>A0A8G2BEQ9</accession>
<evidence type="ECO:0000313" key="9">
    <source>
        <dbReference type="EMBL" id="SDF22777.1"/>
    </source>
</evidence>
<dbReference type="PANTHER" id="PTHR30349:SF41">
    <property type="entry name" value="INTEGRASE_RECOMBINASE PROTEIN MJ0367-RELATED"/>
    <property type="match status" value="1"/>
</dbReference>
<comment type="similarity">
    <text evidence="1">Belongs to the 'phage' integrase family.</text>
</comment>
<dbReference type="Gene3D" id="1.10.443.10">
    <property type="entry name" value="Intergrase catalytic core"/>
    <property type="match status" value="1"/>
</dbReference>
<dbReference type="SUPFAM" id="SSF56349">
    <property type="entry name" value="DNA breaking-rejoining enzymes"/>
    <property type="match status" value="1"/>
</dbReference>
<reference evidence="9 10" key="1">
    <citation type="submission" date="2016-10" db="EMBL/GenBank/DDBJ databases">
        <authorList>
            <person name="Varghese N."/>
            <person name="Submissions S."/>
        </authorList>
    </citation>
    <scope>NUCLEOTIDE SEQUENCE [LARGE SCALE GENOMIC DNA]</scope>
    <source>
        <strain evidence="9 10">DSM 18839</strain>
    </source>
</reference>
<evidence type="ECO:0000256" key="6">
    <source>
        <dbReference type="SAM" id="MobiDB-lite"/>
    </source>
</evidence>
<dbReference type="EMBL" id="FNBW01000002">
    <property type="protein sequence ID" value="SDF22777.1"/>
    <property type="molecule type" value="Genomic_DNA"/>
</dbReference>
<organism evidence="9 10">
    <name type="scientific">Thalassobaculum litoreum DSM 18839</name>
    <dbReference type="NCBI Taxonomy" id="1123362"/>
    <lineage>
        <taxon>Bacteria</taxon>
        <taxon>Pseudomonadati</taxon>
        <taxon>Pseudomonadota</taxon>
        <taxon>Alphaproteobacteria</taxon>
        <taxon>Rhodospirillales</taxon>
        <taxon>Thalassobaculaceae</taxon>
        <taxon>Thalassobaculum</taxon>
    </lineage>
</organism>
<evidence type="ECO:0000259" key="8">
    <source>
        <dbReference type="PROSITE" id="PS51900"/>
    </source>
</evidence>
<dbReference type="InterPro" id="IPR013762">
    <property type="entry name" value="Integrase-like_cat_sf"/>
</dbReference>
<evidence type="ECO:0000256" key="1">
    <source>
        <dbReference type="ARBA" id="ARBA00008857"/>
    </source>
</evidence>
<protein>
    <submittedName>
        <fullName evidence="9">Phage integrase family protein</fullName>
    </submittedName>
</protein>
<name>A0A8G2BEQ9_9PROT</name>
<dbReference type="PROSITE" id="PS51900">
    <property type="entry name" value="CB"/>
    <property type="match status" value="1"/>
</dbReference>
<dbReference type="GO" id="GO:0015074">
    <property type="term" value="P:DNA integration"/>
    <property type="evidence" value="ECO:0007669"/>
    <property type="project" value="UniProtKB-KW"/>
</dbReference>
<dbReference type="OrthoDB" id="102994at2"/>
<dbReference type="Gene3D" id="1.10.150.130">
    <property type="match status" value="1"/>
</dbReference>
<sequence>MPKLAPNTQTVLDGDVRLFKRDRSRAWQATFKMGGRWVRITTKCKQLADAKKRARELYYEYQAREKNGLPIISKRFADVAKVVIADMDKQLAAGAGKRSFKDYRAVLEKFLIPYFGDKFITSITYEDLQKFAKWRHEKTGREIKASTINTQNSALNRVFDEAVAHGYINRTHVPALINKGRDSERRPDFRREEYRSMVARFPSWINDGREGKSREMRHLLRDYVLILANTGIRHGTEAENLRWKHIELFEENGLTYLEMHVDGKTGPRDLMCRANTIGFLKRLQSRSPDIAHLSFKELMKKRVDEPVFRLPDGTVTKNLRQTFKKLMDDTGLLVCPRTGKHRTLYSLRHTYATFALLNDGMDIHTLAVQMGNSIQMIEKHYSHLTPRLRKDMLTGKRYDQSNEEYRRQFGKKAMAVEKADIDRTVVEVDELEGDLPNSPEVEPDVGAGEFSTGTSRVRAFSHLRES</sequence>
<evidence type="ECO:0000256" key="3">
    <source>
        <dbReference type="ARBA" id="ARBA00023125"/>
    </source>
</evidence>
<dbReference type="GO" id="GO:0006310">
    <property type="term" value="P:DNA recombination"/>
    <property type="evidence" value="ECO:0007669"/>
    <property type="project" value="UniProtKB-KW"/>
</dbReference>
<evidence type="ECO:0000256" key="2">
    <source>
        <dbReference type="ARBA" id="ARBA00022908"/>
    </source>
</evidence>
<dbReference type="Proteomes" id="UP000198615">
    <property type="component" value="Unassembled WGS sequence"/>
</dbReference>
<dbReference type="AlphaFoldDB" id="A0A8G2BEQ9"/>
<dbReference type="InterPro" id="IPR010998">
    <property type="entry name" value="Integrase_recombinase_N"/>
</dbReference>
<evidence type="ECO:0000256" key="4">
    <source>
        <dbReference type="ARBA" id="ARBA00023172"/>
    </source>
</evidence>
<feature type="domain" description="Tyr recombinase" evidence="7">
    <location>
        <begin position="185"/>
        <end position="394"/>
    </location>
</feature>
<keyword evidence="2" id="KW-0229">DNA integration</keyword>
<dbReference type="PANTHER" id="PTHR30349">
    <property type="entry name" value="PHAGE INTEGRASE-RELATED"/>
    <property type="match status" value="1"/>
</dbReference>
<feature type="region of interest" description="Disordered" evidence="6">
    <location>
        <begin position="433"/>
        <end position="453"/>
    </location>
</feature>
<dbReference type="GO" id="GO:0003677">
    <property type="term" value="F:DNA binding"/>
    <property type="evidence" value="ECO:0007669"/>
    <property type="project" value="UniProtKB-UniRule"/>
</dbReference>
<dbReference type="InterPro" id="IPR044068">
    <property type="entry name" value="CB"/>
</dbReference>
<dbReference type="RefSeq" id="WP_093148149.1">
    <property type="nucleotide sequence ID" value="NZ_FNBW01000002.1"/>
</dbReference>
<keyword evidence="3 5" id="KW-0238">DNA-binding</keyword>
<evidence type="ECO:0000259" key="7">
    <source>
        <dbReference type="PROSITE" id="PS51898"/>
    </source>
</evidence>
<evidence type="ECO:0000313" key="10">
    <source>
        <dbReference type="Proteomes" id="UP000198615"/>
    </source>
</evidence>
<keyword evidence="4" id="KW-0233">DNA recombination</keyword>